<protein>
    <submittedName>
        <fullName evidence="1">Uncharacterized protein</fullName>
    </submittedName>
</protein>
<proteinExistence type="predicted"/>
<evidence type="ECO:0000313" key="1">
    <source>
        <dbReference type="EMBL" id="KAH1072684.1"/>
    </source>
</evidence>
<dbReference type="AlphaFoldDB" id="A0A9D3V5M6"/>
<evidence type="ECO:0000313" key="2">
    <source>
        <dbReference type="Proteomes" id="UP000828251"/>
    </source>
</evidence>
<sequence>MRHRVKLEYRLKFLFEQEPDDEILGEITEVQLGLNLEADKEELFWEQRARINWLKNGDRNTSFFHKIAVQRQFHGRIAELKDGNGRSFSSIDDLLHLATDYFKDLYSASEVGSDERVFGLVENRVSGSMNDSLLKQFTDEDISSAIKMMAPLKAPGLMGFPLYFSKGTGI</sequence>
<keyword evidence="2" id="KW-1185">Reference proteome</keyword>
<dbReference type="EMBL" id="JAIQCV010000008">
    <property type="protein sequence ID" value="KAH1072684.1"/>
    <property type="molecule type" value="Genomic_DNA"/>
</dbReference>
<comment type="caution">
    <text evidence="1">The sequence shown here is derived from an EMBL/GenBank/DDBJ whole genome shotgun (WGS) entry which is preliminary data.</text>
</comment>
<organism evidence="1 2">
    <name type="scientific">Gossypium stocksii</name>
    <dbReference type="NCBI Taxonomy" id="47602"/>
    <lineage>
        <taxon>Eukaryota</taxon>
        <taxon>Viridiplantae</taxon>
        <taxon>Streptophyta</taxon>
        <taxon>Embryophyta</taxon>
        <taxon>Tracheophyta</taxon>
        <taxon>Spermatophyta</taxon>
        <taxon>Magnoliopsida</taxon>
        <taxon>eudicotyledons</taxon>
        <taxon>Gunneridae</taxon>
        <taxon>Pentapetalae</taxon>
        <taxon>rosids</taxon>
        <taxon>malvids</taxon>
        <taxon>Malvales</taxon>
        <taxon>Malvaceae</taxon>
        <taxon>Malvoideae</taxon>
        <taxon>Gossypium</taxon>
    </lineage>
</organism>
<gene>
    <name evidence="1" type="ORF">J1N35_025012</name>
</gene>
<dbReference type="Proteomes" id="UP000828251">
    <property type="component" value="Unassembled WGS sequence"/>
</dbReference>
<dbReference type="OrthoDB" id="998851at2759"/>
<name>A0A9D3V5M6_9ROSI</name>
<accession>A0A9D3V5M6</accession>
<reference evidence="1 2" key="1">
    <citation type="journal article" date="2021" name="Plant Biotechnol. J.">
        <title>Multi-omics assisted identification of the key and species-specific regulatory components of drought-tolerant mechanisms in Gossypium stocksii.</title>
        <authorList>
            <person name="Yu D."/>
            <person name="Ke L."/>
            <person name="Zhang D."/>
            <person name="Wu Y."/>
            <person name="Sun Y."/>
            <person name="Mei J."/>
            <person name="Sun J."/>
            <person name="Sun Y."/>
        </authorList>
    </citation>
    <scope>NUCLEOTIDE SEQUENCE [LARGE SCALE GENOMIC DNA]</scope>
    <source>
        <strain evidence="2">cv. E1</strain>
        <tissue evidence="1">Leaf</tissue>
    </source>
</reference>